<evidence type="ECO:0000313" key="2">
    <source>
        <dbReference type="Proteomes" id="UP001606303"/>
    </source>
</evidence>
<keyword evidence="2" id="KW-1185">Reference proteome</keyword>
<reference evidence="1 2" key="1">
    <citation type="submission" date="2024-08" db="EMBL/GenBank/DDBJ databases">
        <authorList>
            <person name="Lu H."/>
        </authorList>
    </citation>
    <scope>NUCLEOTIDE SEQUENCE [LARGE SCALE GENOMIC DNA]</scope>
    <source>
        <strain evidence="1 2">BYS87W</strain>
    </source>
</reference>
<organism evidence="1 2">
    <name type="scientific">Pelomonas baiyunensis</name>
    <dbReference type="NCBI Taxonomy" id="3299026"/>
    <lineage>
        <taxon>Bacteria</taxon>
        <taxon>Pseudomonadati</taxon>
        <taxon>Pseudomonadota</taxon>
        <taxon>Betaproteobacteria</taxon>
        <taxon>Burkholderiales</taxon>
        <taxon>Sphaerotilaceae</taxon>
        <taxon>Roseateles</taxon>
    </lineage>
</organism>
<dbReference type="Proteomes" id="UP001606303">
    <property type="component" value="Unassembled WGS sequence"/>
</dbReference>
<comment type="caution">
    <text evidence="1">The sequence shown here is derived from an EMBL/GenBank/DDBJ whole genome shotgun (WGS) entry which is preliminary data.</text>
</comment>
<evidence type="ECO:0000313" key="1">
    <source>
        <dbReference type="EMBL" id="MFG6466840.1"/>
    </source>
</evidence>
<dbReference type="EMBL" id="JBIGIB010000002">
    <property type="protein sequence ID" value="MFG6466840.1"/>
    <property type="molecule type" value="Genomic_DNA"/>
</dbReference>
<gene>
    <name evidence="1" type="ORF">ACG01O_09500</name>
</gene>
<evidence type="ECO:0008006" key="3">
    <source>
        <dbReference type="Google" id="ProtNLM"/>
    </source>
</evidence>
<protein>
    <recommendedName>
        <fullName evidence="3">ApeA N-terminal domain-containing protein</fullName>
    </recommendedName>
</protein>
<dbReference type="RefSeq" id="WP_394383843.1">
    <property type="nucleotide sequence ID" value="NZ_JBIGIB010000002.1"/>
</dbReference>
<sequence>MYLRDAAFDAVITDRSGLTLEVDCRITEPAAGGLPASISIEIPLSDSEPPALENPCSLRSASGPNGIEIKELWYRSIPAGATRRRHARGEFNINHVGQLWIKASSWPSERSRVLFVLSPVRFFKKHYQAEVDYTATPEMAVELFKLQTAELGAVRFLKFWSIHHIEDKGVAAEIRASFAAEVRYDEATAIPMDSLVEKIRSVLRPLSILTRQAITLHGWIWERRDGNETMWFDPLDPNLAPDMAEEPVADLCLRNEFDACAQAFVQSFLAAPADTQEAVTLISVALAPHVKRTAAGNFLALFSALEQVIALEKLTNDERKKLRETDSEVMAGLLDLAGRVKTSSSPNAAGVAARIEGFAKSVEGSGPSFNVRFEKFQAAHPKLAACMSDLWPLRGTTKLPGLKQIRDSLAHGLRQEYSAQAIAEAHWHFARLAERLAFIVLGVDMPQGLLPNSFFLQRDPWYKRSEWQAVRAAAKQKD</sequence>
<accession>A0ABW7GXY2</accession>
<proteinExistence type="predicted"/>
<name>A0ABW7GXY2_9BURK</name>